<accession>A0ABS9DR81</accession>
<gene>
    <name evidence="1" type="ORF">L2A60_00985</name>
</gene>
<dbReference type="Proteomes" id="UP001521209">
    <property type="component" value="Unassembled WGS sequence"/>
</dbReference>
<comment type="caution">
    <text evidence="1">The sequence shown here is derived from an EMBL/GenBank/DDBJ whole genome shotgun (WGS) entry which is preliminary data.</text>
</comment>
<organism evidence="1 2">
    <name type="scientific">Acidiphilium iwatense</name>
    <dbReference type="NCBI Taxonomy" id="768198"/>
    <lineage>
        <taxon>Bacteria</taxon>
        <taxon>Pseudomonadati</taxon>
        <taxon>Pseudomonadota</taxon>
        <taxon>Alphaproteobacteria</taxon>
        <taxon>Acetobacterales</taxon>
        <taxon>Acidocellaceae</taxon>
        <taxon>Acidiphilium</taxon>
    </lineage>
</organism>
<name>A0ABS9DR81_9PROT</name>
<evidence type="ECO:0000313" key="2">
    <source>
        <dbReference type="Proteomes" id="UP001521209"/>
    </source>
</evidence>
<reference evidence="1 2" key="1">
    <citation type="submission" date="2022-01" db="EMBL/GenBank/DDBJ databases">
        <authorList>
            <person name="Won M."/>
            <person name="Kim S.-J."/>
            <person name="Kwon S.-W."/>
        </authorList>
    </citation>
    <scope>NUCLEOTIDE SEQUENCE [LARGE SCALE GENOMIC DNA]</scope>
    <source>
        <strain evidence="1 2">KCTC 23505</strain>
    </source>
</reference>
<proteinExistence type="predicted"/>
<dbReference type="RefSeq" id="WP_235702496.1">
    <property type="nucleotide sequence ID" value="NZ_JAKGBZ010000001.1"/>
</dbReference>
<keyword evidence="2" id="KW-1185">Reference proteome</keyword>
<dbReference type="EMBL" id="JAKGBZ010000001">
    <property type="protein sequence ID" value="MCF3945259.1"/>
    <property type="molecule type" value="Genomic_DNA"/>
</dbReference>
<evidence type="ECO:0000313" key="1">
    <source>
        <dbReference type="EMBL" id="MCF3945259.1"/>
    </source>
</evidence>
<sequence>MPKVRGGTYTLEDCDADIQNNPLRTPHAVVKHWPELFDQALEIIFAKVKTYSSGQLDLKRKDFGGQFFATKTAPISPTGIERMTPLSGRVPVEWKMRTIGGHGTHATNWQLMIDLDDIPPGIDVNGPDRPHVGYLLTGKGHWTKRVDGHIFIEHVIATRNALGEETTIAAKAFDKPLGEGI</sequence>
<protein>
    <submittedName>
        <fullName evidence="1">Uncharacterized protein</fullName>
    </submittedName>
</protein>